<sequence length="372" mass="41448">MTVSTEMSSKMFSLDRTKNDTSTLLDLLRALAAQMVCVGHAWNWTFAQFGGAEPTLIPEIGVLLFFVLSGFVIAYTLHYRTKSAGYSLLNYCVERVARIYSAYAPALFLIAALDYVAFTLGLPSFQLDSLTSFFRNLLMLQGYPGEWGGGAFGSAGQLGTLAIEFHIYFFVGGLFFLCRGRNRIAGLLLAIAAGALPLFHFAERPNASHSLFALWLLGFGGYFIAINMKIDRLTTVACAVLSFFLFWRWRVAHVRGDEYALAAQPYFAMWFVSLAVAAQGQNWLLRARPVVEFFAGYSYTLFLVHYTIVKIVVGLMPSPLWMTFTTAIVISNLVAWLLARATEANHKQFAGWILQRFGSSQTRAEELKEATP</sequence>
<feature type="transmembrane region" description="Helical" evidence="1">
    <location>
        <begin position="62"/>
        <end position="79"/>
    </location>
</feature>
<keyword evidence="3" id="KW-0012">Acyltransferase</keyword>
<accession>A0A6G9A394</accession>
<proteinExistence type="predicted"/>
<keyword evidence="1" id="KW-1133">Transmembrane helix</keyword>
<feature type="transmembrane region" description="Helical" evidence="1">
    <location>
        <begin position="100"/>
        <end position="122"/>
    </location>
</feature>
<gene>
    <name evidence="3" type="ORF">HAV00_12060</name>
</gene>
<feature type="transmembrane region" description="Helical" evidence="1">
    <location>
        <begin position="290"/>
        <end position="308"/>
    </location>
</feature>
<keyword evidence="3" id="KW-0808">Transferase</keyword>
<organism evidence="3 4">
    <name type="scientific">Bradyrhizobium symbiodeficiens</name>
    <dbReference type="NCBI Taxonomy" id="1404367"/>
    <lineage>
        <taxon>Bacteria</taxon>
        <taxon>Pseudomonadati</taxon>
        <taxon>Pseudomonadota</taxon>
        <taxon>Alphaproteobacteria</taxon>
        <taxon>Hyphomicrobiales</taxon>
        <taxon>Nitrobacteraceae</taxon>
        <taxon>Bradyrhizobium</taxon>
    </lineage>
</organism>
<feature type="domain" description="Acyltransferase 3" evidence="2">
    <location>
        <begin position="25"/>
        <end position="340"/>
    </location>
</feature>
<dbReference type="Pfam" id="PF01757">
    <property type="entry name" value="Acyl_transf_3"/>
    <property type="match status" value="1"/>
</dbReference>
<dbReference type="InterPro" id="IPR050879">
    <property type="entry name" value="Acyltransferase_3"/>
</dbReference>
<reference evidence="3 4" key="1">
    <citation type="journal article" date="2020" name="Int. J. Syst. Evol. Microbiol.">
        <title>Description and complete genome sequences of Bradyrhizobium symbiodeficiens sp. nov., a non-symbiotic bacterium associated with legumes native to Canada.</title>
        <authorList>
            <person name="Bromfield E.S.P."/>
            <person name="Cloutier S."/>
            <person name="Nguyen H.D.T."/>
        </authorList>
    </citation>
    <scope>NUCLEOTIDE SEQUENCE [LARGE SCALE GENOMIC DNA]</scope>
    <source>
        <strain evidence="3 4">101S1MB</strain>
    </source>
</reference>
<dbReference type="EC" id="2.3.-.-" evidence="3"/>
<dbReference type="AlphaFoldDB" id="A0A6G9A394"/>
<keyword evidence="1" id="KW-0472">Membrane</keyword>
<feature type="transmembrane region" description="Helical" evidence="1">
    <location>
        <begin position="158"/>
        <end position="177"/>
    </location>
</feature>
<evidence type="ECO:0000313" key="3">
    <source>
        <dbReference type="EMBL" id="QIP06947.1"/>
    </source>
</evidence>
<keyword evidence="1" id="KW-0812">Transmembrane</keyword>
<feature type="transmembrane region" description="Helical" evidence="1">
    <location>
        <begin position="208"/>
        <end position="226"/>
    </location>
</feature>
<dbReference type="PANTHER" id="PTHR23028">
    <property type="entry name" value="ACETYLTRANSFERASE"/>
    <property type="match status" value="1"/>
</dbReference>
<dbReference type="EMBL" id="CP050066">
    <property type="protein sequence ID" value="QIP06947.1"/>
    <property type="molecule type" value="Genomic_DNA"/>
</dbReference>
<dbReference type="GO" id="GO:0009103">
    <property type="term" value="P:lipopolysaccharide biosynthetic process"/>
    <property type="evidence" value="ECO:0007669"/>
    <property type="project" value="TreeGrafter"/>
</dbReference>
<evidence type="ECO:0000256" key="1">
    <source>
        <dbReference type="SAM" id="Phobius"/>
    </source>
</evidence>
<protein>
    <submittedName>
        <fullName evidence="3">Acyltransferase</fullName>
        <ecNumber evidence="3">2.3.-.-</ecNumber>
    </submittedName>
</protein>
<feature type="transmembrane region" description="Helical" evidence="1">
    <location>
        <begin position="233"/>
        <end position="249"/>
    </location>
</feature>
<dbReference type="Proteomes" id="UP000500895">
    <property type="component" value="Chromosome"/>
</dbReference>
<dbReference type="PANTHER" id="PTHR23028:SF53">
    <property type="entry name" value="ACYL_TRANSF_3 DOMAIN-CONTAINING PROTEIN"/>
    <property type="match status" value="1"/>
</dbReference>
<feature type="transmembrane region" description="Helical" evidence="1">
    <location>
        <begin position="320"/>
        <end position="339"/>
    </location>
</feature>
<feature type="transmembrane region" description="Helical" evidence="1">
    <location>
        <begin position="184"/>
        <end position="202"/>
    </location>
</feature>
<evidence type="ECO:0000313" key="4">
    <source>
        <dbReference type="Proteomes" id="UP000500895"/>
    </source>
</evidence>
<name>A0A6G9A394_9BRAD</name>
<dbReference type="GO" id="GO:0016747">
    <property type="term" value="F:acyltransferase activity, transferring groups other than amino-acyl groups"/>
    <property type="evidence" value="ECO:0007669"/>
    <property type="project" value="InterPro"/>
</dbReference>
<dbReference type="RefSeq" id="WP_162308819.1">
    <property type="nucleotide sequence ID" value="NZ_CP029427.2"/>
</dbReference>
<dbReference type="GO" id="GO:0016020">
    <property type="term" value="C:membrane"/>
    <property type="evidence" value="ECO:0007669"/>
    <property type="project" value="TreeGrafter"/>
</dbReference>
<feature type="transmembrane region" description="Helical" evidence="1">
    <location>
        <begin position="261"/>
        <end position="278"/>
    </location>
</feature>
<evidence type="ECO:0000259" key="2">
    <source>
        <dbReference type="Pfam" id="PF01757"/>
    </source>
</evidence>
<dbReference type="InterPro" id="IPR002656">
    <property type="entry name" value="Acyl_transf_3_dom"/>
</dbReference>